<keyword evidence="2" id="KW-1185">Reference proteome</keyword>
<sequence>MDARLYFNGDGKPDNITFMIKRIKVHNQNALKDPSYRFPGNYGVEKFLELFSAFVRWHHVLNVEIRIGPAALFQQLECGIHHIANPSTTTKVYMISNVNAPLLVQIQHWQQLSIVRHQSDSDGWSCENK</sequence>
<dbReference type="VEuPathDB" id="VectorBase:AMEM011588"/>
<dbReference type="VEuPathDB" id="VectorBase:AMEM21_014206"/>
<name>A0A182VAE1_ANOME</name>
<evidence type="ECO:0000313" key="1">
    <source>
        <dbReference type="EnsemblMetazoa" id="AMEM011588-PA"/>
    </source>
</evidence>
<protein>
    <submittedName>
        <fullName evidence="1">Uncharacterized protein</fullName>
    </submittedName>
</protein>
<proteinExistence type="predicted"/>
<accession>A0A182VAE1</accession>
<dbReference type="Proteomes" id="UP000075903">
    <property type="component" value="Unassembled WGS sequence"/>
</dbReference>
<dbReference type="EnsemblMetazoa" id="AMEM011588-RA">
    <property type="protein sequence ID" value="AMEM011588-PA"/>
    <property type="gene ID" value="AMEM011588"/>
</dbReference>
<evidence type="ECO:0000313" key="2">
    <source>
        <dbReference type="Proteomes" id="UP000075903"/>
    </source>
</evidence>
<dbReference type="STRING" id="30066.A0A182VAE1"/>
<dbReference type="AlphaFoldDB" id="A0A182VAE1"/>
<reference evidence="1" key="1">
    <citation type="submission" date="2020-05" db="UniProtKB">
        <authorList>
            <consortium name="EnsemblMetazoa"/>
        </authorList>
    </citation>
    <scope>IDENTIFICATION</scope>
    <source>
        <strain evidence="1">MAF</strain>
    </source>
</reference>
<organism evidence="1 2">
    <name type="scientific">Anopheles merus</name>
    <name type="common">Mosquito</name>
    <dbReference type="NCBI Taxonomy" id="30066"/>
    <lineage>
        <taxon>Eukaryota</taxon>
        <taxon>Metazoa</taxon>
        <taxon>Ecdysozoa</taxon>
        <taxon>Arthropoda</taxon>
        <taxon>Hexapoda</taxon>
        <taxon>Insecta</taxon>
        <taxon>Pterygota</taxon>
        <taxon>Neoptera</taxon>
        <taxon>Endopterygota</taxon>
        <taxon>Diptera</taxon>
        <taxon>Nematocera</taxon>
        <taxon>Culicoidea</taxon>
        <taxon>Culicidae</taxon>
        <taxon>Anophelinae</taxon>
        <taxon>Anopheles</taxon>
    </lineage>
</organism>